<proteinExistence type="predicted"/>
<dbReference type="EMBL" id="MN740785">
    <property type="protein sequence ID" value="QHU11426.1"/>
    <property type="molecule type" value="Genomic_DNA"/>
</dbReference>
<evidence type="ECO:0000313" key="1">
    <source>
        <dbReference type="EMBL" id="QHU11426.1"/>
    </source>
</evidence>
<protein>
    <submittedName>
        <fullName evidence="1">Uncharacterized protein</fullName>
    </submittedName>
</protein>
<dbReference type="AlphaFoldDB" id="A0A6C0K2W1"/>
<organism evidence="1">
    <name type="scientific">viral metagenome</name>
    <dbReference type="NCBI Taxonomy" id="1070528"/>
    <lineage>
        <taxon>unclassified sequences</taxon>
        <taxon>metagenomes</taxon>
        <taxon>organismal metagenomes</taxon>
    </lineage>
</organism>
<name>A0A6C0K2W1_9ZZZZ</name>
<sequence length="341" mass="40457">MELSRLFLFPREFQTVIEILEYLFCRILYDPSLSMDIHKLRIEPSNKPKRHLFWKTGQDILYTPYPAWWKIHCEGSPEKQHCPYRPDHEMVELFRYIVTSCNDRAKRHQGFRKLQGLFRKLEEEYAFTGCIYCAQLEKEIKDLGYPVDMVVDYYTGWKEDEGDVETLKEILKPHIDYCGVLLKQTRSTIIRKDLLHVLSMTYGNHKTEYESAVLRHADLQSCYQKFSRDMQSALLERVPFLSLKNIDFNAWFRSLFYFQLELRDLSHPETEKRVLFCKKVLFLLYYLFPEGLPEADELDGYPSCFLLENGKKPIKLTVSGKTLYEYHPMIRGNAAIHSLSV</sequence>
<accession>A0A6C0K2W1</accession>
<reference evidence="1" key="1">
    <citation type="journal article" date="2020" name="Nature">
        <title>Giant virus diversity and host interactions through global metagenomics.</title>
        <authorList>
            <person name="Schulz F."/>
            <person name="Roux S."/>
            <person name="Paez-Espino D."/>
            <person name="Jungbluth S."/>
            <person name="Walsh D.A."/>
            <person name="Denef V.J."/>
            <person name="McMahon K.D."/>
            <person name="Konstantinidis K.T."/>
            <person name="Eloe-Fadrosh E.A."/>
            <person name="Kyrpides N.C."/>
            <person name="Woyke T."/>
        </authorList>
    </citation>
    <scope>NUCLEOTIDE SEQUENCE</scope>
    <source>
        <strain evidence="1">GVMAG-S-1101169-75</strain>
    </source>
</reference>